<name>A0AA96F6Q7_9MICO</name>
<reference evidence="4 5" key="1">
    <citation type="submission" date="2023-09" db="EMBL/GenBank/DDBJ databases">
        <title>Demequina sp. a novel bacteria isolated from Capsicum annuum.</title>
        <authorList>
            <person name="Humaira Z."/>
            <person name="Lee J."/>
            <person name="Cho D."/>
        </authorList>
    </citation>
    <scope>NUCLEOTIDE SEQUENCE [LARGE SCALE GENOMIC DNA]</scope>
    <source>
        <strain evidence="4 5">OYTSA14</strain>
    </source>
</reference>
<keyword evidence="5" id="KW-1185">Reference proteome</keyword>
<proteinExistence type="predicted"/>
<dbReference type="EMBL" id="CP134879">
    <property type="protein sequence ID" value="WNM24639.1"/>
    <property type="molecule type" value="Genomic_DNA"/>
</dbReference>
<keyword evidence="2" id="KW-0812">Transmembrane</keyword>
<dbReference type="PROSITE" id="PS51257">
    <property type="entry name" value="PROKAR_LIPOPROTEIN"/>
    <property type="match status" value="1"/>
</dbReference>
<protein>
    <recommendedName>
        <fullName evidence="3">LppM domain-containing protein</fullName>
    </recommendedName>
</protein>
<evidence type="ECO:0000259" key="3">
    <source>
        <dbReference type="Pfam" id="PF21946"/>
    </source>
</evidence>
<dbReference type="AlphaFoldDB" id="A0AA96F6Q7"/>
<dbReference type="Pfam" id="PF21946">
    <property type="entry name" value="LppM"/>
    <property type="match status" value="1"/>
</dbReference>
<feature type="domain" description="LppM" evidence="3">
    <location>
        <begin position="31"/>
        <end position="218"/>
    </location>
</feature>
<evidence type="ECO:0000256" key="1">
    <source>
        <dbReference type="SAM" id="MobiDB-lite"/>
    </source>
</evidence>
<evidence type="ECO:0000313" key="5">
    <source>
        <dbReference type="Proteomes" id="UP001304125"/>
    </source>
</evidence>
<keyword evidence="2" id="KW-1133">Transmembrane helix</keyword>
<evidence type="ECO:0000313" key="4">
    <source>
        <dbReference type="EMBL" id="WNM24639.1"/>
    </source>
</evidence>
<feature type="region of interest" description="Disordered" evidence="1">
    <location>
        <begin position="276"/>
        <end position="310"/>
    </location>
</feature>
<dbReference type="InterPro" id="IPR053807">
    <property type="entry name" value="LppM"/>
</dbReference>
<feature type="transmembrane region" description="Helical" evidence="2">
    <location>
        <begin position="245"/>
        <end position="267"/>
    </location>
</feature>
<sequence length="310" mass="32043">MSMTRTSPLMRRVREAVLVGVTALALAGCVRLDSSTELGSDDTFSQHTVIAFAPDLADQLRTQLGSDAGSALSSRLGALADGVSLDSFDPAQLYDELSASSQLQTLAADHPGQVDLKPYDDGQLVGVDLTLTDLPLDVYDQAASAAGGALGISGSIVHEDGRYVVTIPADDARDPSALGLTPANLALVGNAVDVSVRFTFPGLVTEAPAGTAEGRTVTLGIADLLNPAEIRIVASDSHQIYWTPILTWGGIVLAAIVIVGGATLLVLQDVRARRRSRLPVPDASHESRIGTLPDEPGASSPAGPEPPPTA</sequence>
<gene>
    <name evidence="4" type="ORF">RN606_00375</name>
</gene>
<evidence type="ECO:0000256" key="2">
    <source>
        <dbReference type="SAM" id="Phobius"/>
    </source>
</evidence>
<dbReference type="RefSeq" id="WP_313498681.1">
    <property type="nucleotide sequence ID" value="NZ_CP134879.1"/>
</dbReference>
<keyword evidence="2" id="KW-0472">Membrane</keyword>
<organism evidence="4 5">
    <name type="scientific">Demequina capsici</name>
    <dbReference type="NCBI Taxonomy" id="3075620"/>
    <lineage>
        <taxon>Bacteria</taxon>
        <taxon>Bacillati</taxon>
        <taxon>Actinomycetota</taxon>
        <taxon>Actinomycetes</taxon>
        <taxon>Micrococcales</taxon>
        <taxon>Demequinaceae</taxon>
        <taxon>Demequina</taxon>
    </lineage>
</organism>
<dbReference type="Proteomes" id="UP001304125">
    <property type="component" value="Chromosome"/>
</dbReference>
<accession>A0AA96F6Q7</accession>